<dbReference type="InterPro" id="IPR008628">
    <property type="entry name" value="GPP34-like"/>
</dbReference>
<gene>
    <name evidence="5" type="ORF">GIY23_09060</name>
</gene>
<evidence type="ECO:0000256" key="1">
    <source>
        <dbReference type="ARBA" id="ARBA00004255"/>
    </source>
</evidence>
<dbReference type="GO" id="GO:0070273">
    <property type="term" value="F:phosphatidylinositol-4-phosphate binding"/>
    <property type="evidence" value="ECO:0007669"/>
    <property type="project" value="InterPro"/>
</dbReference>
<dbReference type="GO" id="GO:0005737">
    <property type="term" value="C:cytoplasm"/>
    <property type="evidence" value="ECO:0007669"/>
    <property type="project" value="UniProtKB-ARBA"/>
</dbReference>
<keyword evidence="4" id="KW-0472">Membrane</keyword>
<proteinExistence type="predicted"/>
<keyword evidence="2" id="KW-0333">Golgi apparatus</keyword>
<dbReference type="Proteomes" id="UP000371041">
    <property type="component" value="Chromosome"/>
</dbReference>
<reference evidence="6" key="1">
    <citation type="submission" date="2019-11" db="EMBL/GenBank/DDBJ databases">
        <title>The complete genome sequence of Saccharopolyspora sp. E2A.</title>
        <authorList>
            <person name="Zhang G."/>
        </authorList>
    </citation>
    <scope>NUCLEOTIDE SEQUENCE [LARGE SCALE GENOMIC DNA]</scope>
    <source>
        <strain evidence="6">E2A</strain>
    </source>
</reference>
<keyword evidence="6" id="KW-1185">Reference proteome</keyword>
<evidence type="ECO:0008006" key="7">
    <source>
        <dbReference type="Google" id="ProtNLM"/>
    </source>
</evidence>
<evidence type="ECO:0000256" key="3">
    <source>
        <dbReference type="ARBA" id="ARBA00023121"/>
    </source>
</evidence>
<comment type="subcellular location">
    <subcellularLocation>
        <location evidence="1">Golgi apparatus membrane</location>
        <topology evidence="1">Peripheral membrane protein</topology>
        <orientation evidence="1">Cytoplasmic side</orientation>
    </subcellularLocation>
</comment>
<dbReference type="InterPro" id="IPR038261">
    <property type="entry name" value="GPP34-like_sf"/>
</dbReference>
<dbReference type="EMBL" id="CP045929">
    <property type="protein sequence ID" value="QGK69646.1"/>
    <property type="molecule type" value="Genomic_DNA"/>
</dbReference>
<dbReference type="Gene3D" id="1.10.3630.10">
    <property type="entry name" value="yeast vps74-n-term truncation variant domain like"/>
    <property type="match status" value="1"/>
</dbReference>
<dbReference type="Pfam" id="PF05719">
    <property type="entry name" value="GPP34"/>
    <property type="match status" value="1"/>
</dbReference>
<name>A0A5Q3Q883_9PSEU</name>
<dbReference type="AlphaFoldDB" id="A0A5Q3Q883"/>
<organism evidence="5 6">
    <name type="scientific">Allosaccharopolyspora coralli</name>
    <dbReference type="NCBI Taxonomy" id="2665642"/>
    <lineage>
        <taxon>Bacteria</taxon>
        <taxon>Bacillati</taxon>
        <taxon>Actinomycetota</taxon>
        <taxon>Actinomycetes</taxon>
        <taxon>Pseudonocardiales</taxon>
        <taxon>Pseudonocardiaceae</taxon>
        <taxon>Allosaccharopolyspora</taxon>
    </lineage>
</organism>
<evidence type="ECO:0000313" key="5">
    <source>
        <dbReference type="EMBL" id="QGK69646.1"/>
    </source>
</evidence>
<dbReference type="GO" id="GO:0012505">
    <property type="term" value="C:endomembrane system"/>
    <property type="evidence" value="ECO:0007669"/>
    <property type="project" value="UniProtKB-ARBA"/>
</dbReference>
<sequence>MRQDGVSATEPWNLAVDLFWLSQDDHSGKALLPATRCGLGIGSALLAELTIAEYVRLDDDLVVPIGSLPPPNTLADQVFTLMLTEPAPLPLGTWLSYLSRTARDDVGRYLEGQGLVHEHRSRLRRSTKWPPTDLNAAGKPESTLRLLVMGGRPWSVTDSVLCCLSDATGLLGHVLGAEDSRSARLAIPTVTDRLPPMIRSLLRHTRAALSAAVLSERR</sequence>
<evidence type="ECO:0000256" key="2">
    <source>
        <dbReference type="ARBA" id="ARBA00023034"/>
    </source>
</evidence>
<dbReference type="KEGG" id="sace:GIY23_09060"/>
<protein>
    <recommendedName>
        <fullName evidence="7">GPP34 family phosphoprotein</fullName>
    </recommendedName>
</protein>
<keyword evidence="3" id="KW-0446">Lipid-binding</keyword>
<accession>A0A5Q3Q883</accession>
<evidence type="ECO:0000313" key="6">
    <source>
        <dbReference type="Proteomes" id="UP000371041"/>
    </source>
</evidence>
<evidence type="ECO:0000256" key="4">
    <source>
        <dbReference type="ARBA" id="ARBA00023136"/>
    </source>
</evidence>